<dbReference type="AlphaFoldDB" id="A0A937W247"/>
<evidence type="ECO:0000313" key="1">
    <source>
        <dbReference type="EMBL" id="MBM3225498.1"/>
    </source>
</evidence>
<accession>A0A937W247</accession>
<reference evidence="1" key="1">
    <citation type="submission" date="2019-03" db="EMBL/GenBank/DDBJ databases">
        <title>Lake Tanganyika Metagenome-Assembled Genomes (MAGs).</title>
        <authorList>
            <person name="Tran P."/>
        </authorList>
    </citation>
    <scope>NUCLEOTIDE SEQUENCE</scope>
    <source>
        <strain evidence="1">K_DeepCast_65m_m2_066</strain>
    </source>
</reference>
<gene>
    <name evidence="1" type="ORF">FJZ47_17090</name>
</gene>
<evidence type="ECO:0000313" key="2">
    <source>
        <dbReference type="Proteomes" id="UP000712673"/>
    </source>
</evidence>
<proteinExistence type="predicted"/>
<dbReference type="EMBL" id="VGLS01000594">
    <property type="protein sequence ID" value="MBM3225498.1"/>
    <property type="molecule type" value="Genomic_DNA"/>
</dbReference>
<dbReference type="Proteomes" id="UP000712673">
    <property type="component" value="Unassembled WGS sequence"/>
</dbReference>
<protein>
    <submittedName>
        <fullName evidence="1">Uncharacterized protein</fullName>
    </submittedName>
</protein>
<name>A0A937W247_UNCTE</name>
<comment type="caution">
    <text evidence="1">The sequence shown here is derived from an EMBL/GenBank/DDBJ whole genome shotgun (WGS) entry which is preliminary data.</text>
</comment>
<organism evidence="1 2">
    <name type="scientific">Tectimicrobiota bacterium</name>
    <dbReference type="NCBI Taxonomy" id="2528274"/>
    <lineage>
        <taxon>Bacteria</taxon>
        <taxon>Pseudomonadati</taxon>
        <taxon>Nitrospinota/Tectimicrobiota group</taxon>
        <taxon>Candidatus Tectimicrobiota</taxon>
    </lineage>
</organism>
<sequence>MDVEDRHCMGNIPDAALVEEKTAGQHEVVMGLEGLQTYLHEELGRMMVIPRTKRQLRSKVIALRILQDDMLENEEEHILPVMRQCLSAAQQYALMWHLLIDDEAEDALAILDWVRQASTASEQQFLDTLQDVLVGLMR</sequence>